<keyword evidence="2" id="KW-0472">Membrane</keyword>
<evidence type="ECO:0000256" key="1">
    <source>
        <dbReference type="SAM" id="MobiDB-lite"/>
    </source>
</evidence>
<feature type="transmembrane region" description="Helical" evidence="2">
    <location>
        <begin position="239"/>
        <end position="260"/>
    </location>
</feature>
<protein>
    <recommendedName>
        <fullName evidence="3">EamA domain-containing protein</fullName>
    </recommendedName>
</protein>
<comment type="caution">
    <text evidence="4">The sequence shown here is derived from an EMBL/GenBank/DDBJ whole genome shotgun (WGS) entry which is preliminary data.</text>
</comment>
<dbReference type="Proteomes" id="UP001295684">
    <property type="component" value="Unassembled WGS sequence"/>
</dbReference>
<dbReference type="SUPFAM" id="SSF103481">
    <property type="entry name" value="Multidrug resistance efflux transporter EmrE"/>
    <property type="match status" value="2"/>
</dbReference>
<dbReference type="GO" id="GO:0016020">
    <property type="term" value="C:membrane"/>
    <property type="evidence" value="ECO:0007669"/>
    <property type="project" value="InterPro"/>
</dbReference>
<feature type="domain" description="EamA" evidence="3">
    <location>
        <begin position="210"/>
        <end position="342"/>
    </location>
</feature>
<evidence type="ECO:0000256" key="2">
    <source>
        <dbReference type="SAM" id="Phobius"/>
    </source>
</evidence>
<evidence type="ECO:0000313" key="5">
    <source>
        <dbReference type="Proteomes" id="UP001295684"/>
    </source>
</evidence>
<proteinExistence type="predicted"/>
<dbReference type="Pfam" id="PF00892">
    <property type="entry name" value="EamA"/>
    <property type="match status" value="1"/>
</dbReference>
<organism evidence="4 5">
    <name type="scientific">Euplotes crassus</name>
    <dbReference type="NCBI Taxonomy" id="5936"/>
    <lineage>
        <taxon>Eukaryota</taxon>
        <taxon>Sar</taxon>
        <taxon>Alveolata</taxon>
        <taxon>Ciliophora</taxon>
        <taxon>Intramacronucleata</taxon>
        <taxon>Spirotrichea</taxon>
        <taxon>Hypotrichia</taxon>
        <taxon>Euplotida</taxon>
        <taxon>Euplotidae</taxon>
        <taxon>Moneuplotes</taxon>
    </lineage>
</organism>
<feature type="transmembrane region" description="Helical" evidence="2">
    <location>
        <begin position="94"/>
        <end position="116"/>
    </location>
</feature>
<keyword evidence="2" id="KW-0812">Transmembrane</keyword>
<accession>A0AAD1XJZ4</accession>
<feature type="transmembrane region" description="Helical" evidence="2">
    <location>
        <begin position="179"/>
        <end position="197"/>
    </location>
</feature>
<evidence type="ECO:0000313" key="4">
    <source>
        <dbReference type="EMBL" id="CAI2374082.1"/>
    </source>
</evidence>
<feature type="transmembrane region" description="Helical" evidence="2">
    <location>
        <begin position="154"/>
        <end position="172"/>
    </location>
</feature>
<feature type="transmembrane region" description="Helical" evidence="2">
    <location>
        <begin position="128"/>
        <end position="148"/>
    </location>
</feature>
<feature type="compositionally biased region" description="Polar residues" evidence="1">
    <location>
        <begin position="14"/>
        <end position="24"/>
    </location>
</feature>
<feature type="compositionally biased region" description="Basic and acidic residues" evidence="1">
    <location>
        <begin position="1"/>
        <end position="13"/>
    </location>
</feature>
<feature type="transmembrane region" description="Helical" evidence="2">
    <location>
        <begin position="332"/>
        <end position="348"/>
    </location>
</feature>
<feature type="transmembrane region" description="Helical" evidence="2">
    <location>
        <begin position="272"/>
        <end position="295"/>
    </location>
</feature>
<feature type="transmembrane region" description="Helical" evidence="2">
    <location>
        <begin position="55"/>
        <end position="74"/>
    </location>
</feature>
<reference evidence="4" key="1">
    <citation type="submission" date="2023-07" db="EMBL/GenBank/DDBJ databases">
        <authorList>
            <consortium name="AG Swart"/>
            <person name="Singh M."/>
            <person name="Singh A."/>
            <person name="Seah K."/>
            <person name="Emmerich C."/>
        </authorList>
    </citation>
    <scope>NUCLEOTIDE SEQUENCE</scope>
    <source>
        <strain evidence="4">DP1</strain>
    </source>
</reference>
<feature type="region of interest" description="Disordered" evidence="1">
    <location>
        <begin position="1"/>
        <end position="26"/>
    </location>
</feature>
<dbReference type="PANTHER" id="PTHR22911">
    <property type="entry name" value="ACYL-MALONYL CONDENSING ENZYME-RELATED"/>
    <property type="match status" value="1"/>
</dbReference>
<evidence type="ECO:0000259" key="3">
    <source>
        <dbReference type="Pfam" id="PF00892"/>
    </source>
</evidence>
<dbReference type="InterPro" id="IPR000620">
    <property type="entry name" value="EamA_dom"/>
</dbReference>
<dbReference type="AlphaFoldDB" id="A0AAD1XJZ4"/>
<keyword evidence="2" id="KW-1133">Transmembrane helix</keyword>
<sequence length="354" mass="39800">MNVKDQSFDDKESQSSVKSSNFEISSDKEELLEKASKKSFTHNGSKLQDEDEYSYIKAFLCMIAATICLTLHHLSMKIIYERTPEINGFDTISFFGYFTFVFYFGYGLITGVDMNLFNYGPQVVKKMAGRLTCGVLLDIFISNGLRFIAISKGILILSLNPFFCAIAAAIFLKEKITTISIGSTIGAFIGIYLLTLNQSDEVKEDSHELLGYILTLLSAITCGFVFVFLRALNNHNLPLIISPLYLGISTCIQTLLIFIFKRDLLHFHLYDAVNFVILCCVGITAVGVLITMNAANKYSQASKMAPITYLENVFTVLADILIFHYHFIRTDVFGMILIVVCLCIPMFFDKKQNK</sequence>
<name>A0AAD1XJZ4_EUPCR</name>
<keyword evidence="5" id="KW-1185">Reference proteome</keyword>
<dbReference type="InterPro" id="IPR037185">
    <property type="entry name" value="EmrE-like"/>
</dbReference>
<dbReference type="EMBL" id="CAMPGE010015460">
    <property type="protein sequence ID" value="CAI2374082.1"/>
    <property type="molecule type" value="Genomic_DNA"/>
</dbReference>
<feature type="transmembrane region" description="Helical" evidence="2">
    <location>
        <begin position="209"/>
        <end position="232"/>
    </location>
</feature>
<gene>
    <name evidence="4" type="ORF">ECRASSUSDP1_LOCUS15433</name>
</gene>